<evidence type="ECO:0000313" key="4">
    <source>
        <dbReference type="Proteomes" id="UP000807342"/>
    </source>
</evidence>
<accession>A0A9P5XGN8</accession>
<keyword evidence="2" id="KW-0812">Transmembrane</keyword>
<dbReference type="Proteomes" id="UP000807342">
    <property type="component" value="Unassembled WGS sequence"/>
</dbReference>
<dbReference type="OrthoDB" id="2796825at2759"/>
<feature type="region of interest" description="Disordered" evidence="1">
    <location>
        <begin position="281"/>
        <end position="315"/>
    </location>
</feature>
<evidence type="ECO:0000256" key="1">
    <source>
        <dbReference type="SAM" id="MobiDB-lite"/>
    </source>
</evidence>
<keyword evidence="2" id="KW-1133">Transmembrane helix</keyword>
<feature type="transmembrane region" description="Helical" evidence="2">
    <location>
        <begin position="140"/>
        <end position="160"/>
    </location>
</feature>
<name>A0A9P5XGN8_9AGAR</name>
<keyword evidence="2" id="KW-0472">Membrane</keyword>
<feature type="transmembrane region" description="Helical" evidence="2">
    <location>
        <begin position="64"/>
        <end position="85"/>
    </location>
</feature>
<evidence type="ECO:0000256" key="2">
    <source>
        <dbReference type="SAM" id="Phobius"/>
    </source>
</evidence>
<feature type="transmembrane region" description="Helical" evidence="2">
    <location>
        <begin position="97"/>
        <end position="120"/>
    </location>
</feature>
<protein>
    <submittedName>
        <fullName evidence="3">Uncharacterized protein</fullName>
    </submittedName>
</protein>
<dbReference type="AlphaFoldDB" id="A0A9P5XGN8"/>
<sequence>MNHLSTSNIFNRSRRRFFALYSTALLLLLTIDISCNAVWGEVMWIQGRNHQGGVVGWFIEEVSVWYQTLGSTSVVAMIFMGDALLLHRLFVIWNGNWWIMVFPILAYLAAFSLAIIELVIAGKPGGNFFGGRTINFGTPYYTITIGLNIIVTILISVRLLRLSRAISQVLGRDSSRMYTNIVALLAESAAPYSLVGIMFLIPYAMGSDTSIGFGQVWAKLTCLCPQLIVLRVVSGRAWQREMVSQFESTVVFEQERKAGASATADLPHRMETKFAVGSVDDAMSPQESSGSTFAGSPTENWQRWHSNSSNAKLDV</sequence>
<gene>
    <name evidence="3" type="ORF">P691DRAFT_758591</name>
</gene>
<evidence type="ECO:0000313" key="3">
    <source>
        <dbReference type="EMBL" id="KAF9449999.1"/>
    </source>
</evidence>
<feature type="transmembrane region" description="Helical" evidence="2">
    <location>
        <begin position="216"/>
        <end position="233"/>
    </location>
</feature>
<feature type="transmembrane region" description="Helical" evidence="2">
    <location>
        <begin position="181"/>
        <end position="204"/>
    </location>
</feature>
<reference evidence="3" key="1">
    <citation type="submission" date="2020-11" db="EMBL/GenBank/DDBJ databases">
        <authorList>
            <consortium name="DOE Joint Genome Institute"/>
            <person name="Ahrendt S."/>
            <person name="Riley R."/>
            <person name="Andreopoulos W."/>
            <person name="Labutti K."/>
            <person name="Pangilinan J."/>
            <person name="Ruiz-Duenas F.J."/>
            <person name="Barrasa J.M."/>
            <person name="Sanchez-Garcia M."/>
            <person name="Camarero S."/>
            <person name="Miyauchi S."/>
            <person name="Serrano A."/>
            <person name="Linde D."/>
            <person name="Babiker R."/>
            <person name="Drula E."/>
            <person name="Ayuso-Fernandez I."/>
            <person name="Pacheco R."/>
            <person name="Padilla G."/>
            <person name="Ferreira P."/>
            <person name="Barriuso J."/>
            <person name="Kellner H."/>
            <person name="Castanera R."/>
            <person name="Alfaro M."/>
            <person name="Ramirez L."/>
            <person name="Pisabarro A.G."/>
            <person name="Kuo A."/>
            <person name="Tritt A."/>
            <person name="Lipzen A."/>
            <person name="He G."/>
            <person name="Yan M."/>
            <person name="Ng V."/>
            <person name="Cullen D."/>
            <person name="Martin F."/>
            <person name="Rosso M.-N."/>
            <person name="Henrissat B."/>
            <person name="Hibbett D."/>
            <person name="Martinez A.T."/>
            <person name="Grigoriev I.V."/>
        </authorList>
    </citation>
    <scope>NUCLEOTIDE SEQUENCE</scope>
    <source>
        <strain evidence="3">MF-IS2</strain>
    </source>
</reference>
<organism evidence="3 4">
    <name type="scientific">Macrolepiota fuliginosa MF-IS2</name>
    <dbReference type="NCBI Taxonomy" id="1400762"/>
    <lineage>
        <taxon>Eukaryota</taxon>
        <taxon>Fungi</taxon>
        <taxon>Dikarya</taxon>
        <taxon>Basidiomycota</taxon>
        <taxon>Agaricomycotina</taxon>
        <taxon>Agaricomycetes</taxon>
        <taxon>Agaricomycetidae</taxon>
        <taxon>Agaricales</taxon>
        <taxon>Agaricineae</taxon>
        <taxon>Agaricaceae</taxon>
        <taxon>Macrolepiota</taxon>
    </lineage>
</organism>
<keyword evidence="4" id="KW-1185">Reference proteome</keyword>
<comment type="caution">
    <text evidence="3">The sequence shown here is derived from an EMBL/GenBank/DDBJ whole genome shotgun (WGS) entry which is preliminary data.</text>
</comment>
<proteinExistence type="predicted"/>
<dbReference type="EMBL" id="MU151115">
    <property type="protein sequence ID" value="KAF9449999.1"/>
    <property type="molecule type" value="Genomic_DNA"/>
</dbReference>
<feature type="compositionally biased region" description="Polar residues" evidence="1">
    <location>
        <begin position="285"/>
        <end position="315"/>
    </location>
</feature>